<sequence>MNLGTLMACATCGYSLTTHRHGDQIHYRHPVSETDRHPPVPVPAHLIDDVYDRCHICSATHPVWNYRTAELEAQGLGGTREVIQTYNTHWHVCLRCAQHIEADDPDTLTAASAALMGWHPHDPRHTILGMVHRAIVLTREGRTLITTTDWPPATITPDMLPKIRDRLTRLLRSPADLPDPLNTRTTRHTLADDLDRAPLYWINPEFTRLTHDVTGNQPPAPVTDRITPTRSGLLAWPHPIGQHHQIAAVSWTPHTDGWHLLAYRSIGAGLTNDLMPTLRHDIGWLIPTHTEHLPAGTTIDGHHPLGPLITTWLLMNQHMADAVPAKLPKTITKAYQRQQRPTPDVRLVRITPPTTTPPTEPNPNSQKRSRAQPDYRYWVSGHERNQAHGPGRRLRKTITIEPFLKGPEDKPIKLSTTVRILGTRQPPNTTTPE</sequence>
<evidence type="ECO:0000313" key="2">
    <source>
        <dbReference type="EMBL" id="KUJ43856.1"/>
    </source>
</evidence>
<dbReference type="AlphaFoldDB" id="A0A9X0LBD6"/>
<comment type="caution">
    <text evidence="2">The sequence shown here is derived from an EMBL/GenBank/DDBJ whole genome shotgun (WGS) entry which is preliminary data.</text>
</comment>
<name>A0A9X0LBD6_9ACTN</name>
<gene>
    <name evidence="2" type="ORF">ADL17_11350</name>
</gene>
<dbReference type="Proteomes" id="UP000053246">
    <property type="component" value="Unassembled WGS sequence"/>
</dbReference>
<reference evidence="2 3" key="1">
    <citation type="submission" date="2015-10" db="EMBL/GenBank/DDBJ databases">
        <authorList>
            <person name="Ju K.-S."/>
            <person name="Doroghazi J.R."/>
            <person name="Metcalf W.W."/>
        </authorList>
    </citation>
    <scope>NUCLEOTIDE SEQUENCE [LARGE SCALE GENOMIC DNA]</scope>
    <source>
        <strain evidence="2 3">NRRL B-24793</strain>
    </source>
</reference>
<organism evidence="2 3">
    <name type="scientific">Micromonospora maris</name>
    <dbReference type="NCBI Taxonomy" id="1003110"/>
    <lineage>
        <taxon>Bacteria</taxon>
        <taxon>Bacillati</taxon>
        <taxon>Actinomycetota</taxon>
        <taxon>Actinomycetes</taxon>
        <taxon>Micromonosporales</taxon>
        <taxon>Micromonosporaceae</taxon>
        <taxon>Micromonospora</taxon>
    </lineage>
</organism>
<dbReference type="OMA" id="HICSATH"/>
<keyword evidence="3" id="KW-1185">Reference proteome</keyword>
<accession>A0A9X0LBD6</accession>
<evidence type="ECO:0000256" key="1">
    <source>
        <dbReference type="SAM" id="MobiDB-lite"/>
    </source>
</evidence>
<feature type="region of interest" description="Disordered" evidence="1">
    <location>
        <begin position="334"/>
        <end position="371"/>
    </location>
</feature>
<dbReference type="EMBL" id="LMWI01000002">
    <property type="protein sequence ID" value="KUJ43856.1"/>
    <property type="molecule type" value="Genomic_DNA"/>
</dbReference>
<proteinExistence type="predicted"/>
<evidence type="ECO:0000313" key="3">
    <source>
        <dbReference type="Proteomes" id="UP000053246"/>
    </source>
</evidence>
<protein>
    <submittedName>
        <fullName evidence="2">Uncharacterized protein</fullName>
    </submittedName>
</protein>
<dbReference type="RefSeq" id="WP_013732976.1">
    <property type="nucleotide sequence ID" value="NZ_LMWI01000002.1"/>
</dbReference>